<reference evidence="2 3" key="1">
    <citation type="submission" date="2023-02" db="EMBL/GenBank/DDBJ databases">
        <title>LHISI_Scaffold_Assembly.</title>
        <authorList>
            <person name="Stuart O.P."/>
            <person name="Cleave R."/>
            <person name="Magrath M.J.L."/>
            <person name="Mikheyev A.S."/>
        </authorList>
    </citation>
    <scope>NUCLEOTIDE SEQUENCE [LARGE SCALE GENOMIC DNA]</scope>
    <source>
        <strain evidence="2">Daus_M_001</strain>
        <tissue evidence="2">Leg muscle</tissue>
    </source>
</reference>
<feature type="compositionally biased region" description="Basic and acidic residues" evidence="1">
    <location>
        <begin position="8"/>
        <end position="17"/>
    </location>
</feature>
<proteinExistence type="predicted"/>
<feature type="region of interest" description="Disordered" evidence="1">
    <location>
        <begin position="1"/>
        <end position="73"/>
    </location>
</feature>
<protein>
    <submittedName>
        <fullName evidence="2">Uncharacterized protein</fullName>
    </submittedName>
</protein>
<sequence>MRVIEASMEQRRNERAGETGQPRENPPSNGIVRHDSHIRKSGVTQPGIEPRSPWREASRLTAQPQWPRGEEGGIISPRRRMFAVAFHRVDEARSTNHLRNSKIACAENRATSLVRRNSAFTLVLASSHFLNETLAKSTQGATKYVAARECKGGRNSISRENPPTRDIVRQYSHVREFWSDPARNQTRFPLLWASDLPLEKGKVDLKNAHLIVNSLYLAYLPTLTTSRSLLASLQMMSAASLMGPGLQSRRPCGRTGISIVVIQRATKWKGDLSASRGESQPPGTYRPEKRARLRLVPPYDEVRDRRPQDTSLNRGGGGSNYRGHQHVDTSFSGISAEARARLPRTRRITTVFACLREMLGVLLSLVHTGIFLVHSDLHHVNGRRDLQQPVASFIRSSVSQLSDLQPNFLRPPCAHGCKLIKTILFTNRKHFSIKVNIFGRIVFTSTENHHTRRRKFCLTRQTMSYTQETLGTYSIYPTSPRFLETRDGNWVVNDTIQWCNKESRRPIASPPTGVPGILRNHIRLKIASQNQSRDAHKTPYDRVKLCWERKINMKASERVNVYGYGRIPNTAKPIFFLFHWSEEKKRDLDYHV</sequence>
<evidence type="ECO:0000256" key="1">
    <source>
        <dbReference type="SAM" id="MobiDB-lite"/>
    </source>
</evidence>
<dbReference type="EMBL" id="JARBHB010000016">
    <property type="protein sequence ID" value="KAJ8867068.1"/>
    <property type="molecule type" value="Genomic_DNA"/>
</dbReference>
<name>A0ABQ9G3M4_9NEOP</name>
<evidence type="ECO:0000313" key="2">
    <source>
        <dbReference type="EMBL" id="KAJ8867068.1"/>
    </source>
</evidence>
<evidence type="ECO:0000313" key="3">
    <source>
        <dbReference type="Proteomes" id="UP001159363"/>
    </source>
</evidence>
<comment type="caution">
    <text evidence="2">The sequence shown here is derived from an EMBL/GenBank/DDBJ whole genome shotgun (WGS) entry which is preliminary data.</text>
</comment>
<organism evidence="2 3">
    <name type="scientific">Dryococelus australis</name>
    <dbReference type="NCBI Taxonomy" id="614101"/>
    <lineage>
        <taxon>Eukaryota</taxon>
        <taxon>Metazoa</taxon>
        <taxon>Ecdysozoa</taxon>
        <taxon>Arthropoda</taxon>
        <taxon>Hexapoda</taxon>
        <taxon>Insecta</taxon>
        <taxon>Pterygota</taxon>
        <taxon>Neoptera</taxon>
        <taxon>Polyneoptera</taxon>
        <taxon>Phasmatodea</taxon>
        <taxon>Verophasmatodea</taxon>
        <taxon>Anareolatae</taxon>
        <taxon>Phasmatidae</taxon>
        <taxon>Eurycanthinae</taxon>
        <taxon>Dryococelus</taxon>
    </lineage>
</organism>
<accession>A0ABQ9G3M4</accession>
<dbReference type="Proteomes" id="UP001159363">
    <property type="component" value="Chromosome 15"/>
</dbReference>
<keyword evidence="3" id="KW-1185">Reference proteome</keyword>
<feature type="region of interest" description="Disordered" evidence="1">
    <location>
        <begin position="271"/>
        <end position="326"/>
    </location>
</feature>
<gene>
    <name evidence="2" type="ORF">PR048_032930</name>
</gene>